<evidence type="ECO:0000313" key="1">
    <source>
        <dbReference type="EMBL" id="CAD2079331.1"/>
    </source>
</evidence>
<evidence type="ECO:0000313" key="2">
    <source>
        <dbReference type="Proteomes" id="UP000521032"/>
    </source>
</evidence>
<reference evidence="1 2" key="1">
    <citation type="submission" date="2020-07" db="EMBL/GenBank/DDBJ databases">
        <authorList>
            <person name="Criscuolo A."/>
        </authorList>
    </citation>
    <scope>NUCLEOTIDE SEQUENCE [LARGE SCALE GENOMIC DNA]</scope>
    <source>
        <strain evidence="2">CIP 111030</strain>
    </source>
</reference>
<dbReference type="Proteomes" id="UP000521032">
    <property type="component" value="Unassembled WGS sequence"/>
</dbReference>
<comment type="caution">
    <text evidence="1">The sequence shown here is derived from an EMBL/GenBank/DDBJ whole genome shotgun (WGS) entry which is preliminary data.</text>
</comment>
<keyword evidence="2" id="KW-1185">Reference proteome</keyword>
<proteinExistence type="predicted"/>
<organism evidence="1 2">
    <name type="scientific">Phocicoccus schoeneichii</name>
    <dbReference type="NCBI Taxonomy" id="1812261"/>
    <lineage>
        <taxon>Bacteria</taxon>
        <taxon>Bacillati</taxon>
        <taxon>Bacillota</taxon>
        <taxon>Bacilli</taxon>
        <taxon>Bacillales</taxon>
        <taxon>Salinicoccaceae</taxon>
        <taxon>Phocicoccus</taxon>
    </lineage>
</organism>
<accession>A0A6V7RP44</accession>
<gene>
    <name evidence="1" type="ORF">JEOSCH030_01610</name>
</gene>
<sequence>MAKLSYKDLRVYLDDLFEKLSEEARFFNESGNLNMFINKYQFEDDNNKSSTISEDAKVLILGIGNGLKEKDITGIFKEAKLKDDFECINIENLTNFDFSNLEHSIKYSDVFVGSIPHKVRGIKDANNPVEYLEENSEGLYPKIHVLRTSNKLKITKSNLREAIATSLKFQLANL</sequence>
<protein>
    <submittedName>
        <fullName evidence="1">Uncharacterized protein</fullName>
    </submittedName>
</protein>
<dbReference type="EMBL" id="CAJEWE010000011">
    <property type="protein sequence ID" value="CAD2079331.1"/>
    <property type="molecule type" value="Genomic_DNA"/>
</dbReference>
<dbReference type="AlphaFoldDB" id="A0A6V7RP44"/>
<dbReference type="RefSeq" id="WP_186088422.1">
    <property type="nucleotide sequence ID" value="NZ_BMDB01000004.1"/>
</dbReference>
<name>A0A6V7RP44_9BACL</name>